<organism evidence="1 2">
    <name type="scientific">Solanum tuberosum</name>
    <name type="common">Potato</name>
    <dbReference type="NCBI Taxonomy" id="4113"/>
    <lineage>
        <taxon>Eukaryota</taxon>
        <taxon>Viridiplantae</taxon>
        <taxon>Streptophyta</taxon>
        <taxon>Embryophyta</taxon>
        <taxon>Tracheophyta</taxon>
        <taxon>Spermatophyta</taxon>
        <taxon>Magnoliopsida</taxon>
        <taxon>eudicotyledons</taxon>
        <taxon>Gunneridae</taxon>
        <taxon>Pentapetalae</taxon>
        <taxon>asterids</taxon>
        <taxon>lamiids</taxon>
        <taxon>Solanales</taxon>
        <taxon>Solanaceae</taxon>
        <taxon>Solanoideae</taxon>
        <taxon>Solaneae</taxon>
        <taxon>Solanum</taxon>
    </lineage>
</organism>
<reference evidence="1" key="2">
    <citation type="submission" date="2015-06" db="UniProtKB">
        <authorList>
            <consortium name="EnsemblPlants"/>
        </authorList>
    </citation>
    <scope>IDENTIFICATION</scope>
    <source>
        <strain evidence="1">DM1-3 516 R44</strain>
    </source>
</reference>
<accession>M1DMP8</accession>
<sequence length="103" mass="11366">MTYGWGPMPRRSTYASWVAFVCQGPLCKAAAPNNGPEGWGIAKPTVRRRGGRRLDLQSAISRPSAMVETSIGGEDFKLTRSNLQVFQGDFVDFFSKRYGGLHP</sequence>
<proteinExistence type="predicted"/>
<dbReference type="Gramene" id="PGSC0003DMT400091475">
    <property type="protein sequence ID" value="PGSC0003DMT400091475"/>
    <property type="gene ID" value="PGSC0003DMG400041046"/>
</dbReference>
<keyword evidence="2" id="KW-1185">Reference proteome</keyword>
<protein>
    <submittedName>
        <fullName evidence="1">Uncharacterized protein</fullName>
    </submittedName>
</protein>
<dbReference type="HOGENOM" id="CLU_2268581_0_0_1"/>
<evidence type="ECO:0000313" key="2">
    <source>
        <dbReference type="Proteomes" id="UP000011115"/>
    </source>
</evidence>
<evidence type="ECO:0000313" key="1">
    <source>
        <dbReference type="EnsemblPlants" id="PGSC0003DMT400091475"/>
    </source>
</evidence>
<dbReference type="EnsemblPlants" id="PGSC0003DMT400091475">
    <property type="protein sequence ID" value="PGSC0003DMT400091475"/>
    <property type="gene ID" value="PGSC0003DMG400041046"/>
</dbReference>
<dbReference type="PaxDb" id="4113-PGSC0003DMT400091475"/>
<dbReference type="AlphaFoldDB" id="M1DMP8"/>
<dbReference type="Proteomes" id="UP000011115">
    <property type="component" value="Unassembled WGS sequence"/>
</dbReference>
<name>M1DMP8_SOLTU</name>
<dbReference type="InParanoid" id="M1DMP8"/>
<reference evidence="2" key="1">
    <citation type="journal article" date="2011" name="Nature">
        <title>Genome sequence and analysis of the tuber crop potato.</title>
        <authorList>
            <consortium name="The Potato Genome Sequencing Consortium"/>
        </authorList>
    </citation>
    <scope>NUCLEOTIDE SEQUENCE [LARGE SCALE GENOMIC DNA]</scope>
    <source>
        <strain evidence="2">cv. DM1-3 516 R44</strain>
    </source>
</reference>